<keyword evidence="3 6" id="KW-0812">Transmembrane</keyword>
<feature type="transmembrane region" description="Helical" evidence="6">
    <location>
        <begin position="427"/>
        <end position="448"/>
    </location>
</feature>
<dbReference type="Pfam" id="PF01943">
    <property type="entry name" value="Polysacc_synt"/>
    <property type="match status" value="1"/>
</dbReference>
<evidence type="ECO:0000256" key="6">
    <source>
        <dbReference type="SAM" id="Phobius"/>
    </source>
</evidence>
<feature type="transmembrane region" description="Helical" evidence="6">
    <location>
        <begin position="183"/>
        <end position="202"/>
    </location>
</feature>
<feature type="transmembrane region" description="Helical" evidence="6">
    <location>
        <begin position="396"/>
        <end position="415"/>
    </location>
</feature>
<feature type="transmembrane region" description="Helical" evidence="6">
    <location>
        <begin position="263"/>
        <end position="281"/>
    </location>
</feature>
<proteinExistence type="predicted"/>
<keyword evidence="5 6" id="KW-0472">Membrane</keyword>
<dbReference type="GO" id="GO:0005886">
    <property type="term" value="C:plasma membrane"/>
    <property type="evidence" value="ECO:0007669"/>
    <property type="project" value="UniProtKB-SubCell"/>
</dbReference>
<reference evidence="7" key="1">
    <citation type="journal article" date="2006" name="PLoS Genet.">
        <title>Genetic analysis of the capsular biosynthetic locus from all 90 pneumococcal serotypes.</title>
        <authorList>
            <person name="Bentley S.D."/>
            <person name="Aanensen D.M."/>
            <person name="Mavroidi A."/>
            <person name="Saunders D."/>
            <person name="Rabbinowitsch E."/>
            <person name="Collins M."/>
            <person name="Donohoe K."/>
            <person name="Harris D."/>
            <person name="Murphy L."/>
            <person name="Quail M.A."/>
            <person name="Samuel G."/>
            <person name="Skovsted I.C."/>
            <person name="Kaltoft M.S."/>
            <person name="Barrell B."/>
            <person name="Reeves P.R."/>
            <person name="Parkhill J."/>
            <person name="Spratt B.G."/>
        </authorList>
    </citation>
    <scope>NUCLEOTIDE SEQUENCE</scope>
    <source>
        <strain evidence="7">554/62</strain>
    </source>
</reference>
<dbReference type="PANTHER" id="PTHR30250">
    <property type="entry name" value="PST FAMILY PREDICTED COLANIC ACID TRANSPORTER"/>
    <property type="match status" value="1"/>
</dbReference>
<dbReference type="AlphaFoldDB" id="Q4K2P7"/>
<feature type="transmembrane region" description="Helical" evidence="6">
    <location>
        <begin position="57"/>
        <end position="78"/>
    </location>
</feature>
<dbReference type="InterPro" id="IPR002797">
    <property type="entry name" value="Polysacc_synth"/>
</dbReference>
<evidence type="ECO:0000256" key="5">
    <source>
        <dbReference type="ARBA" id="ARBA00023136"/>
    </source>
</evidence>
<comment type="subcellular location">
    <subcellularLocation>
        <location evidence="1">Cell membrane</location>
        <topology evidence="1">Multi-pass membrane protein</topology>
    </subcellularLocation>
</comment>
<keyword evidence="4 6" id="KW-1133">Transmembrane helix</keyword>
<feature type="transmembrane region" description="Helical" evidence="6">
    <location>
        <begin position="223"/>
        <end position="243"/>
    </location>
</feature>
<dbReference type="EMBL" id="CR931643">
    <property type="protein sequence ID" value="CAI32936.1"/>
    <property type="molecule type" value="Genomic_DNA"/>
</dbReference>
<accession>Q4K2P7</accession>
<evidence type="ECO:0000256" key="2">
    <source>
        <dbReference type="ARBA" id="ARBA00022475"/>
    </source>
</evidence>
<keyword evidence="2" id="KW-1003">Cell membrane</keyword>
<name>Q4K2P7_STREE</name>
<evidence type="ECO:0000256" key="1">
    <source>
        <dbReference type="ARBA" id="ARBA00004651"/>
    </source>
</evidence>
<gene>
    <name evidence="7" type="primary">wzx</name>
    <name evidence="7" type="ORF">SPC07F_0018</name>
</gene>
<feature type="transmembrane region" description="Helical" evidence="6">
    <location>
        <begin position="126"/>
        <end position="148"/>
    </location>
</feature>
<evidence type="ECO:0000256" key="3">
    <source>
        <dbReference type="ARBA" id="ARBA00022692"/>
    </source>
</evidence>
<dbReference type="PANTHER" id="PTHR30250:SF11">
    <property type="entry name" value="O-ANTIGEN TRANSPORTER-RELATED"/>
    <property type="match status" value="1"/>
</dbReference>
<feature type="transmembrane region" description="Helical" evidence="6">
    <location>
        <begin position="367"/>
        <end position="390"/>
    </location>
</feature>
<feature type="transmembrane region" description="Helical" evidence="6">
    <location>
        <begin position="338"/>
        <end position="360"/>
    </location>
</feature>
<feature type="transmembrane region" description="Helical" evidence="6">
    <location>
        <begin position="99"/>
        <end position="120"/>
    </location>
</feature>
<organism evidence="7">
    <name type="scientific">Streptococcus pneumoniae</name>
    <dbReference type="NCBI Taxonomy" id="1313"/>
    <lineage>
        <taxon>Bacteria</taxon>
        <taxon>Bacillati</taxon>
        <taxon>Bacillota</taxon>
        <taxon>Bacilli</taxon>
        <taxon>Lactobacillales</taxon>
        <taxon>Streptococcaceae</taxon>
        <taxon>Streptococcus</taxon>
    </lineage>
</organism>
<dbReference type="InterPro" id="IPR050833">
    <property type="entry name" value="Poly_Biosynth_Transport"/>
</dbReference>
<evidence type="ECO:0000256" key="4">
    <source>
        <dbReference type="ARBA" id="ARBA00022989"/>
    </source>
</evidence>
<feature type="transmembrane region" description="Helical" evidence="6">
    <location>
        <begin position="293"/>
        <end position="318"/>
    </location>
</feature>
<sequence>MFFHGELQSIEEMGDVMKTIKNYAYKSFYQLFLIIVPFITIPYVSRILGAELIGINSYTNTIISYFVLIANLGILIYGNRTIAYHRESIEERSKKFWEIVSIKLLVAIVAYVIFIIFLFFYSKYSWVFVIQSVQIIATAFDISWLFDGVEDFKRTVVRNFLVKIISIILIFTFVKSTEDFDKYIWITVGSTLMGNLTLWSYLHHYIIKIPIKSLKLSEHLVPILTLFIPQIASIVFMSINKILLGNISTISQAGYFENADKVIRILLALVSSIGVVVFPKVAHAYRSGDMKRVLGLTYMTFDAVNIITIPIVVGIVSISPTFSSIFFGTEFQGIDKVLSVLVLELIFMGYTSVLGSQYLIVTGQTYFLSISVFLGIFSTVISSFFFIPIYGALGSAISSVIGEASIMIGEIYLLRNQVDFYYLYRDVPKYMIASAVMYISISSLNYFISSPFVSLLSSIAMGAVTYVTVVLLLCPRIVIKLLNKNTRFF</sequence>
<feature type="transmembrane region" description="Helical" evidence="6">
    <location>
        <begin position="27"/>
        <end position="45"/>
    </location>
</feature>
<protein>
    <submittedName>
        <fullName evidence="7">Flippase Wzx</fullName>
    </submittedName>
</protein>
<evidence type="ECO:0000313" key="7">
    <source>
        <dbReference type="EMBL" id="CAI32936.1"/>
    </source>
</evidence>
<feature type="transmembrane region" description="Helical" evidence="6">
    <location>
        <begin position="454"/>
        <end position="479"/>
    </location>
</feature>
<feature type="transmembrane region" description="Helical" evidence="6">
    <location>
        <begin position="160"/>
        <end position="177"/>
    </location>
</feature>